<feature type="region of interest" description="Disordered" evidence="2">
    <location>
        <begin position="1704"/>
        <end position="1733"/>
    </location>
</feature>
<evidence type="ECO:0000313" key="3">
    <source>
        <dbReference type="EMBL" id="KAG5486991.1"/>
    </source>
</evidence>
<feature type="compositionally biased region" description="Basic and acidic residues" evidence="2">
    <location>
        <begin position="1504"/>
        <end position="1526"/>
    </location>
</feature>
<feature type="compositionally biased region" description="Polar residues" evidence="2">
    <location>
        <begin position="2517"/>
        <end position="2526"/>
    </location>
</feature>
<comment type="caution">
    <text evidence="3">The sequence shown here is derived from an EMBL/GenBank/DDBJ whole genome shotgun (WGS) entry which is preliminary data.</text>
</comment>
<dbReference type="RefSeq" id="XP_067696072.1">
    <property type="nucleotide sequence ID" value="XM_067840046.1"/>
</dbReference>
<feature type="compositionally biased region" description="Low complexity" evidence="2">
    <location>
        <begin position="2527"/>
        <end position="2550"/>
    </location>
</feature>
<feature type="region of interest" description="Disordered" evidence="2">
    <location>
        <begin position="2517"/>
        <end position="2550"/>
    </location>
</feature>
<feature type="coiled-coil region" evidence="1">
    <location>
        <begin position="1065"/>
        <end position="1099"/>
    </location>
</feature>
<feature type="region of interest" description="Disordered" evidence="2">
    <location>
        <begin position="2563"/>
        <end position="2596"/>
    </location>
</feature>
<feature type="region of interest" description="Disordered" evidence="2">
    <location>
        <begin position="1988"/>
        <end position="2011"/>
    </location>
</feature>
<feature type="region of interest" description="Disordered" evidence="2">
    <location>
        <begin position="2073"/>
        <end position="2121"/>
    </location>
</feature>
<feature type="compositionally biased region" description="Low complexity" evidence="2">
    <location>
        <begin position="1489"/>
        <end position="1503"/>
    </location>
</feature>
<protein>
    <submittedName>
        <fullName evidence="3">Uncharacterized protein</fullName>
    </submittedName>
</protein>
<dbReference type="OrthoDB" id="267937at2759"/>
<feature type="region of interest" description="Disordered" evidence="2">
    <location>
        <begin position="103"/>
        <end position="224"/>
    </location>
</feature>
<evidence type="ECO:0000313" key="4">
    <source>
        <dbReference type="Proteomes" id="UP000674179"/>
    </source>
</evidence>
<feature type="region of interest" description="Disordered" evidence="2">
    <location>
        <begin position="2748"/>
        <end position="2791"/>
    </location>
</feature>
<feature type="compositionally biased region" description="Low complexity" evidence="2">
    <location>
        <begin position="2848"/>
        <end position="2864"/>
    </location>
</feature>
<feature type="compositionally biased region" description="Basic and acidic residues" evidence="2">
    <location>
        <begin position="1997"/>
        <end position="2011"/>
    </location>
</feature>
<feature type="compositionally biased region" description="Basic and acidic residues" evidence="2">
    <location>
        <begin position="2095"/>
        <end position="2115"/>
    </location>
</feature>
<feature type="compositionally biased region" description="Low complexity" evidence="2">
    <location>
        <begin position="1704"/>
        <end position="1723"/>
    </location>
</feature>
<feature type="region of interest" description="Disordered" evidence="2">
    <location>
        <begin position="1462"/>
        <end position="1570"/>
    </location>
</feature>
<feature type="region of interest" description="Disordered" evidence="2">
    <location>
        <begin position="563"/>
        <end position="589"/>
    </location>
</feature>
<dbReference type="EMBL" id="JAFHKP010000003">
    <property type="protein sequence ID" value="KAG5486991.1"/>
    <property type="molecule type" value="Genomic_DNA"/>
</dbReference>
<feature type="region of interest" description="Disordered" evidence="2">
    <location>
        <begin position="1173"/>
        <end position="1230"/>
    </location>
</feature>
<feature type="compositionally biased region" description="Low complexity" evidence="2">
    <location>
        <begin position="2748"/>
        <end position="2777"/>
    </location>
</feature>
<feature type="compositionally biased region" description="Low complexity" evidence="2">
    <location>
        <begin position="191"/>
        <end position="211"/>
    </location>
</feature>
<proteinExistence type="predicted"/>
<feature type="compositionally biased region" description="Polar residues" evidence="2">
    <location>
        <begin position="51"/>
        <end position="65"/>
    </location>
</feature>
<feature type="compositionally biased region" description="Low complexity" evidence="2">
    <location>
        <begin position="159"/>
        <end position="173"/>
    </location>
</feature>
<feature type="compositionally biased region" description="Gly residues" evidence="2">
    <location>
        <begin position="1529"/>
        <end position="1544"/>
    </location>
</feature>
<dbReference type="Proteomes" id="UP000674179">
    <property type="component" value="Chromosome 3"/>
</dbReference>
<feature type="region of interest" description="Disordered" evidence="2">
    <location>
        <begin position="17"/>
        <end position="87"/>
    </location>
</feature>
<feature type="compositionally biased region" description="Low complexity" evidence="2">
    <location>
        <begin position="702"/>
        <end position="712"/>
    </location>
</feature>
<dbReference type="KEGG" id="lenr:94175556"/>
<feature type="compositionally biased region" description="Polar residues" evidence="2">
    <location>
        <begin position="132"/>
        <end position="143"/>
    </location>
</feature>
<feature type="region of interest" description="Disordered" evidence="2">
    <location>
        <begin position="837"/>
        <end position="876"/>
    </location>
</feature>
<feature type="compositionally biased region" description="Low complexity" evidence="2">
    <location>
        <begin position="114"/>
        <end position="131"/>
    </location>
</feature>
<reference evidence="3 4" key="1">
    <citation type="submission" date="2021-02" db="EMBL/GenBank/DDBJ databases">
        <title>Leishmania (Mundinia) enrietti genome sequencing and assembly.</title>
        <authorList>
            <person name="Almutairi H."/>
            <person name="Gatherer D."/>
        </authorList>
    </citation>
    <scope>NUCLEOTIDE SEQUENCE [LARGE SCALE GENOMIC DNA]</scope>
    <source>
        <strain evidence="3">CUR178</strain>
    </source>
</reference>
<keyword evidence="4" id="KW-1185">Reference proteome</keyword>
<evidence type="ECO:0000256" key="2">
    <source>
        <dbReference type="SAM" id="MobiDB-lite"/>
    </source>
</evidence>
<name>A0A836H538_LEIEN</name>
<feature type="region of interest" description="Disordered" evidence="2">
    <location>
        <begin position="492"/>
        <end position="521"/>
    </location>
</feature>
<accession>A0A836H538</accession>
<feature type="region of interest" description="Disordered" evidence="2">
    <location>
        <begin position="241"/>
        <end position="270"/>
    </location>
</feature>
<dbReference type="GeneID" id="94175556"/>
<keyword evidence="1" id="KW-0175">Coiled coil</keyword>
<feature type="compositionally biased region" description="Basic residues" evidence="2">
    <location>
        <begin position="1192"/>
        <end position="1204"/>
    </location>
</feature>
<organism evidence="3 4">
    <name type="scientific">Leishmania enriettii</name>
    <dbReference type="NCBI Taxonomy" id="5663"/>
    <lineage>
        <taxon>Eukaryota</taxon>
        <taxon>Discoba</taxon>
        <taxon>Euglenozoa</taxon>
        <taxon>Kinetoplastea</taxon>
        <taxon>Metakinetoplastina</taxon>
        <taxon>Trypanosomatida</taxon>
        <taxon>Trypanosomatidae</taxon>
        <taxon>Leishmaniinae</taxon>
        <taxon>Leishmania</taxon>
    </lineage>
</organism>
<feature type="region of interest" description="Disordered" evidence="2">
    <location>
        <begin position="2825"/>
        <end position="2864"/>
    </location>
</feature>
<evidence type="ECO:0000256" key="1">
    <source>
        <dbReference type="SAM" id="Coils"/>
    </source>
</evidence>
<feature type="region of interest" description="Disordered" evidence="2">
    <location>
        <begin position="2409"/>
        <end position="2439"/>
    </location>
</feature>
<dbReference type="PANTHER" id="PTHR34491">
    <property type="entry name" value="A-TYPE INCLUSION PROTEIN, PUTATIVE-RELATED"/>
    <property type="match status" value="1"/>
</dbReference>
<feature type="compositionally biased region" description="Basic and acidic residues" evidence="2">
    <location>
        <begin position="1724"/>
        <end position="1733"/>
    </location>
</feature>
<gene>
    <name evidence="3" type="ORF">CUR178_08419</name>
</gene>
<feature type="region of interest" description="Disordered" evidence="2">
    <location>
        <begin position="702"/>
        <end position="769"/>
    </location>
</feature>
<feature type="compositionally biased region" description="Acidic residues" evidence="2">
    <location>
        <begin position="713"/>
        <end position="724"/>
    </location>
</feature>
<feature type="region of interest" description="Disordered" evidence="2">
    <location>
        <begin position="1353"/>
        <end position="1410"/>
    </location>
</feature>
<feature type="region of interest" description="Disordered" evidence="2">
    <location>
        <begin position="285"/>
        <end position="317"/>
    </location>
</feature>
<sequence>MASTAGVAEATAVAVDARASVPQPLPPSLPTLVSSADAQPPREECPPSAPCMQQQPSQEELNAEQQVAPLPLPLPASPMTRRRKRPLVSACASAHYLTATTAAIARSRSPRGIAATHSAAAASSAFSAPTAKKQSQPSRTAPTTEWFDSPPPPKPALPSPSRSSSSPPLGRASVPPLRSGAVPPAGGRGVSAARTPSSRRQQQPRQSGAAPLPATTAGRASSAAPPYCSLIDAVLDEQLSTARVSHQPQQAEAARDRVSAAADPQDTVGVAADGGDTIVVTVVPSERRGRGRGAAVRRQQHRARRLDDAENSEDDDDAALAPHDQQAFRLQPLPPVTSASVLMEEVALAGSADGELVEVLADIAAVAPTLAKPATQSAVQSALTAERARLLHDSPCTMMESCSAHGVARLDDAEARERLWRPTTEPRVVEQTSRRVGAAVAANDLNAGIACKRAPTFRSAATAPLVLPAALAEFLQAEADAEAAVEGISATVANDPGPRERVASPHHSSGAAGEGASTRASPASAPVTALAASLSLAPSLPVLSPAAESAAVLRELRDVQRRLREHSHRHGPVAPSAGATPPGTKAEACASAAEPFKRTHALESCSPCDISVTVSSASSTATNSNSTAPRHCERHGGIGRSRNVGLDHADSDYWVTASLTEIVDAIDGQCTVALARKRRTRKLQRGQADFDPASYARRLLDTSARSCTSSSATDDDDGAYPDGDDAAHDVTGRRGRGVEGGVKDDEGGGATESSSHRPSRDTPSASFGPSLATLKREVLLRSGPTWATAAAELGLTPAEVQDLLQYSLSSPNAAALWLAAGSRHAHDGKGAVEDAAHAQDDNGVSQSGRGPAKERSRSGGESQSKTQPHRSHRLASASLDAATQIALARRIVAAMPAIPAELQDELSRQRRLLERVYRDVSCMSAPAHAAVRARLASPTLSFAAARQPSPVEFSTGAIEGVARANLSTDAEACQEGAPHNEHQQSLLVSLPRPAAQSLIAAGGLRGAAADLSRPLPPFHAVVARPALRALPITAVSSTGNDASAPREPYELALRELAERETHHYVSELDRLRALYDRQLQEERRQRQQERRQYAELLQTQQCKMLRHHRETVHLLQRESRLQQQQQESLIQKLVSSQAAAAQRQQSQHEQTTKHMLSGAMDVMKSYMAAEGVERSREPGTAATVVTSGAIQKLRRRQQRQKSRAHVGSAANEGRQSEPAVGTPAPSPAAACAAGTSAATVATVSADTTHLPVEDFAPKGRAANADNSTAERLSLLQHSTSDAYAALSSVSWRSASPPCPYDGSDGGREPCARGIVQFSCPDVIADPGPAEESCEEGPATLTAAGGGIERHRTADIAPSASAPEPTRATAPRLEEAASTAGPYRNTPEVLHAVYGGDGDPSPQRPRAQGHMTLPLRVRLPPEEDTPTRPRLGADALATELCDIRATAAARDAGLAEGTRLYGVQPRRPRLSQAPVPPNTGKAGVQRLNQSAPARALLAASSSAAADRHARTPDGEKVARRRSAESRRLGSGRGRGVQGGRGGGIRSRGPSTSGRGRRTTPETAAGSRSGRRFDTEVVSLLSSDAAAAPAARPSSVAPQRVQYDGVWSESILEGDGRARGGTDSHWEAAEAVVAAAGVTAGRRSVGRPLLILSQPVDAGADRATRATSIVVAGGTSAPRTSQAVDAQLRAALCDRAGVVRALRRNAAPSSPHGSAPPHAEAAAAPARDDASAGDGEERTIVNAVGSLPPCDSVFFGASAEVLIGPTENCAVGDDSSGAPLRNLADASVPLGMLTDYARAWARYAAAEREVESHAQSLAAEDIGVLEAVGMAAQHRRRGRGEKDGAVSGVVAVPRPANTAAAVCYRESELGYDDPVLQGGSVHISPRMAAEARALTEARRRLSAIRACFIAPPSLGAAGALGSASVGRMTGLDAAVRDAALVRQLVDSTVLSVIEAQHQQSHTDPLRQVMAAIEHEMMRLMVAGCLERGAESASGEAQEENAHRQPKRSEQQRLDADVARALTEVALEDAVRATLACYHDGTLTTPTTAPTDAAATATSATTAAASVALAAPLDTSSVPKVDPREHVPIPPTASTAWLRDDSPPQAREEPQSIEEKKAHGGAGEITAMATATVTLPPSRSDTHDATGSAALRAAVPATQEVRVVVDISPVVRHMMTSRDPAAAAHAHGSPQQQQYDPWLYPPIQQEQLPSRWMALEDRRDVIVEAEGRLAAAETRTELLATTEARAEADMKHKAAPVPACHNDGLQTLTTLITPAACAAVVLGLPAVVPPPPPPPTLPIPAPVHLTTAPVRDAVSPADRTASHGAPPLMLLRLLESSLLDQERLQRTSLTDREEEQRHAHELLCEVAKVAAECGSSTAPKAPVSLTEPSAVEIRHAPSQMTLPQQLVANAVPDDAPREPLGAAGEATSRASAPPAPHPLPVRDPVMGFVMEWVRQFGASQQQQQQQTSMRDGATVTSSASVVEGLTTAAQAAALPDAGPPEQAALRRPLQSLLMRYAASRPSTRNLGSATSTPSSSSSSLPSSLLTSSSTSSSLFADPVWGQARITGGRRSGEQRVRAVRPVLDTQRDDASSSTATTHYTTGRNSLTLTFAEDAREDRAVPVGSSRLLPPRAFAEVQAALATALRARQQVKRAEESTVAAAEENRSGVNDVSLASAVGSSPYAVSLPARSAETTAVMRTPSPMAAAAAAREDNTCVERDAVDGTSRRMPSFVARDKAAGAVAVVQARGAPQHRVFQPRPRPPFRAASSACMSLTSTSTSSHTGDGVDGSCGGEPTRAYSADGSAYAPSATLQAVPASSPLPFMSARARDATEPIKSSLPPAPTSAAQPLPATTAAVPLSSSPSSLQSHHQLLQAQVLRIQEEQRVRAALQRRR</sequence>
<dbReference type="PANTHER" id="PTHR34491:SF74">
    <property type="entry name" value="DUF4456 DOMAIN-CONTAINING PROTEIN"/>
    <property type="match status" value="1"/>
</dbReference>
<feature type="compositionally biased region" description="Polar residues" evidence="2">
    <location>
        <begin position="241"/>
        <end position="250"/>
    </location>
</feature>
<feature type="compositionally biased region" description="Pro residues" evidence="2">
    <location>
        <begin position="149"/>
        <end position="158"/>
    </location>
</feature>